<dbReference type="PANTHER" id="PTHR38342:SF1">
    <property type="entry name" value="SLR5037 PROTEIN"/>
    <property type="match status" value="1"/>
</dbReference>
<dbReference type="InterPro" id="IPR016796">
    <property type="entry name" value="UCP021774"/>
</dbReference>
<dbReference type="EMBL" id="AVPT01000013">
    <property type="protein sequence ID" value="KGM56438.1"/>
    <property type="molecule type" value="Genomic_DNA"/>
</dbReference>
<dbReference type="SUPFAM" id="SSF103247">
    <property type="entry name" value="TT1751-like"/>
    <property type="match status" value="1"/>
</dbReference>
<dbReference type="Proteomes" id="UP000029989">
    <property type="component" value="Unassembled WGS sequence"/>
</dbReference>
<evidence type="ECO:0000313" key="2">
    <source>
        <dbReference type="EMBL" id="KGM56438.1"/>
    </source>
</evidence>
<sequence>MLYRKETRKSVDQVFADIEAASKAHGFGVLHHYDFKQTLGSKGFPLANECRVMEICNPGQASEVLSVDMALNMALPCRISIYEDHGKTIVGMIPPTAVLKLVSDDPRIEPAARQVEETIEKIIEASV</sequence>
<dbReference type="CDD" id="cd14797">
    <property type="entry name" value="DUF302"/>
    <property type="match status" value="1"/>
</dbReference>
<keyword evidence="3" id="KW-1185">Reference proteome</keyword>
<reference evidence="2 3" key="1">
    <citation type="journal article" date="2015" name="Stand. Genomic Sci.">
        <title>Genomic information of the arsenic-resistant bacterium Lysobacter arseniciresistens type strain ZS79(T) and comparison of Lysobacter draft genomes.</title>
        <authorList>
            <person name="Liu L."/>
            <person name="Zhang S."/>
            <person name="Luo M."/>
            <person name="Wang G."/>
        </authorList>
    </citation>
    <scope>NUCLEOTIDE SEQUENCE [LARGE SCALE GENOMIC DNA]</scope>
    <source>
        <strain evidence="2 3">ZS79</strain>
    </source>
</reference>
<proteinExistence type="predicted"/>
<dbReference type="Gene3D" id="3.30.310.70">
    <property type="entry name" value="TT1751-like domain"/>
    <property type="match status" value="1"/>
</dbReference>
<dbReference type="eggNOG" id="COG3439">
    <property type="taxonomic scope" value="Bacteria"/>
</dbReference>
<evidence type="ECO:0000259" key="1">
    <source>
        <dbReference type="Pfam" id="PF03625"/>
    </source>
</evidence>
<protein>
    <recommendedName>
        <fullName evidence="1">DUF302 domain-containing protein</fullName>
    </recommendedName>
</protein>
<dbReference type="AlphaFoldDB" id="A0A0A0F293"/>
<accession>A0A0A0F293</accession>
<organism evidence="2 3">
    <name type="scientific">Lysobacter arseniciresistens ZS79</name>
    <dbReference type="NCBI Taxonomy" id="913325"/>
    <lineage>
        <taxon>Bacteria</taxon>
        <taxon>Pseudomonadati</taxon>
        <taxon>Pseudomonadota</taxon>
        <taxon>Gammaproteobacteria</taxon>
        <taxon>Lysobacterales</taxon>
        <taxon>Lysobacteraceae</taxon>
        <taxon>Novilysobacter</taxon>
    </lineage>
</organism>
<dbReference type="InterPro" id="IPR005180">
    <property type="entry name" value="DUF302"/>
</dbReference>
<dbReference type="PANTHER" id="PTHR38342">
    <property type="entry name" value="SLR5037 PROTEIN"/>
    <property type="match status" value="1"/>
</dbReference>
<dbReference type="OrthoDB" id="9791067at2"/>
<comment type="caution">
    <text evidence="2">The sequence shown here is derived from an EMBL/GenBank/DDBJ whole genome shotgun (WGS) entry which is preliminary data.</text>
</comment>
<dbReference type="RefSeq" id="WP_036210662.1">
    <property type="nucleotide sequence ID" value="NZ_AVPT01000013.1"/>
</dbReference>
<feature type="domain" description="DUF302" evidence="1">
    <location>
        <begin position="34"/>
        <end position="94"/>
    </location>
</feature>
<name>A0A0A0F293_9GAMM</name>
<evidence type="ECO:0000313" key="3">
    <source>
        <dbReference type="Proteomes" id="UP000029989"/>
    </source>
</evidence>
<gene>
    <name evidence="2" type="ORF">N799_04185</name>
</gene>
<dbReference type="Pfam" id="PF03625">
    <property type="entry name" value="DUF302"/>
    <property type="match status" value="1"/>
</dbReference>
<dbReference type="InterPro" id="IPR035923">
    <property type="entry name" value="TT1751-like_sf"/>
</dbReference>
<dbReference type="PIRSF" id="PIRSF021774">
    <property type="entry name" value="UCP021774"/>
    <property type="match status" value="1"/>
</dbReference>